<sequence>MAAFKASARQNSIASRKAGVGSTDSLTITKITSSKSGKTRTSHEAGLDDPDSPLQHSAKRRRVEFDLENNTVTTTNPTTEERKIVRAKTKAKVEQALADHQNGDNEEYNRLKERFSAGNPYDIASTGGGDENEDAIDLRTYLEVLVGLTRQLNRSCDGLIKSILNYTWLDRDQQFVHTYTEFLANLLLTQGPTYTEIVFAMLVDKFLEVRGAGITGSTMVPRPVSRKRLHNAIQYLLRNFPMTTQALRVALFSKFPFADNSRRTHLAYVHHLLRLQAYAKTLRSAIMDLIIDRLLKLDVRMQLDLEDLDDERTAKVVFAVQQARIKHSNEEYSDQDSEEDEDEDERDDEAEHIYTMTSNIEKMDAILDSLFEFYNSRFPDPESKEALHVYKELLDEFEKQILPTYKSRHTQFLLFHFGQKSEPLVDAFCGTCLAIASDSTHPSVVRQAASSYLASFVARGAHVPRHIVQMVFDVVGSQLDQLRRMHETTCLQPDLQKYGRFYSLFQALLYIFCFRWRDLIRSLPDTVDENDPLSYLGQDLEWKDGIKQLFSDSIYSKLNPMKVCAPVIVEEFARLSRQLNFLYVNPLLDKNKSINLAHYSSESYSAYGNGALRESRLHSGRESSYQLDPYFPFDPYQLPSSKRWVDSDYVQWQGLPGMHDEVEDSDQDELGGIDCEDVDGAEDTATDEDDEDE</sequence>
<dbReference type="GO" id="GO:0001181">
    <property type="term" value="F:RNA polymerase I general transcription initiation factor activity"/>
    <property type="evidence" value="ECO:0007669"/>
    <property type="project" value="InterPro"/>
</dbReference>
<evidence type="ECO:0000313" key="3">
    <source>
        <dbReference type="EMBL" id="KAJ2893131.1"/>
    </source>
</evidence>
<dbReference type="GO" id="GO:0006361">
    <property type="term" value="P:transcription initiation at RNA polymerase I promoter"/>
    <property type="evidence" value="ECO:0007669"/>
    <property type="project" value="InterPro"/>
</dbReference>
<keyword evidence="4" id="KW-1185">Reference proteome</keyword>
<evidence type="ECO:0000313" key="4">
    <source>
        <dbReference type="Proteomes" id="UP001201980"/>
    </source>
</evidence>
<evidence type="ECO:0000256" key="1">
    <source>
        <dbReference type="ARBA" id="ARBA00010098"/>
    </source>
</evidence>
<feature type="region of interest" description="Disordered" evidence="2">
    <location>
        <begin position="1"/>
        <end position="79"/>
    </location>
</feature>
<dbReference type="GO" id="GO:0005634">
    <property type="term" value="C:nucleus"/>
    <property type="evidence" value="ECO:0007669"/>
    <property type="project" value="TreeGrafter"/>
</dbReference>
<dbReference type="PANTHER" id="PTHR12790">
    <property type="entry name" value="TRANSCRIPTION INITIATION FACTOR IA RRN3"/>
    <property type="match status" value="1"/>
</dbReference>
<dbReference type="PANTHER" id="PTHR12790:SF0">
    <property type="entry name" value="RNA POLYMERASE I-SPECIFIC TRANSCRIPTION INITIATION FACTOR RRN3-RELATED"/>
    <property type="match status" value="1"/>
</dbReference>
<dbReference type="InterPro" id="IPR007991">
    <property type="entry name" value="RNA_pol_I_trans_ini_fac_RRN3"/>
</dbReference>
<dbReference type="EMBL" id="JAKWBI020000656">
    <property type="protein sequence ID" value="KAJ2893131.1"/>
    <property type="molecule type" value="Genomic_DNA"/>
</dbReference>
<proteinExistence type="inferred from homology"/>
<organism evidence="3 4">
    <name type="scientific">Zalerion maritima</name>
    <dbReference type="NCBI Taxonomy" id="339359"/>
    <lineage>
        <taxon>Eukaryota</taxon>
        <taxon>Fungi</taxon>
        <taxon>Dikarya</taxon>
        <taxon>Ascomycota</taxon>
        <taxon>Pezizomycotina</taxon>
        <taxon>Sordariomycetes</taxon>
        <taxon>Lulworthiomycetidae</taxon>
        <taxon>Lulworthiales</taxon>
        <taxon>Lulworthiaceae</taxon>
        <taxon>Zalerion</taxon>
    </lineage>
</organism>
<dbReference type="GO" id="GO:0001042">
    <property type="term" value="F:RNA polymerase I core binding"/>
    <property type="evidence" value="ECO:0007669"/>
    <property type="project" value="TreeGrafter"/>
</dbReference>
<reference evidence="3" key="1">
    <citation type="submission" date="2022-07" db="EMBL/GenBank/DDBJ databases">
        <title>Draft genome sequence of Zalerion maritima ATCC 34329, a (micro)plastics degrading marine fungus.</title>
        <authorList>
            <person name="Paco A."/>
            <person name="Goncalves M.F.M."/>
            <person name="Rocha-Santos T.A.P."/>
            <person name="Alves A."/>
        </authorList>
    </citation>
    <scope>NUCLEOTIDE SEQUENCE</scope>
    <source>
        <strain evidence="3">ATCC 34329</strain>
    </source>
</reference>
<name>A0AAD5RGW7_9PEZI</name>
<dbReference type="Pfam" id="PF05327">
    <property type="entry name" value="RRN3"/>
    <property type="match status" value="1"/>
</dbReference>
<feature type="compositionally biased region" description="Low complexity" evidence="2">
    <location>
        <begin position="68"/>
        <end position="78"/>
    </location>
</feature>
<dbReference type="AlphaFoldDB" id="A0AAD5RGW7"/>
<protein>
    <recommendedName>
        <fullName evidence="5">RNA polymerase I-specific transcription initiation factor RRN3</fullName>
    </recommendedName>
</protein>
<evidence type="ECO:0000256" key="2">
    <source>
        <dbReference type="SAM" id="MobiDB-lite"/>
    </source>
</evidence>
<feature type="region of interest" description="Disordered" evidence="2">
    <location>
        <begin position="655"/>
        <end position="693"/>
    </location>
</feature>
<accession>A0AAD5RGW7</accession>
<feature type="compositionally biased region" description="Low complexity" evidence="2">
    <location>
        <begin position="22"/>
        <end position="36"/>
    </location>
</feature>
<feature type="compositionally biased region" description="Acidic residues" evidence="2">
    <location>
        <begin position="331"/>
        <end position="348"/>
    </location>
</feature>
<comment type="similarity">
    <text evidence="1">Belongs to the RRN3 family.</text>
</comment>
<gene>
    <name evidence="3" type="ORF">MKZ38_008999</name>
</gene>
<feature type="compositionally biased region" description="Acidic residues" evidence="2">
    <location>
        <begin position="661"/>
        <end position="693"/>
    </location>
</feature>
<dbReference type="Proteomes" id="UP001201980">
    <property type="component" value="Unassembled WGS sequence"/>
</dbReference>
<evidence type="ECO:0008006" key="5">
    <source>
        <dbReference type="Google" id="ProtNLM"/>
    </source>
</evidence>
<comment type="caution">
    <text evidence="3">The sequence shown here is derived from an EMBL/GenBank/DDBJ whole genome shotgun (WGS) entry which is preliminary data.</text>
</comment>
<feature type="region of interest" description="Disordered" evidence="2">
    <location>
        <begin position="328"/>
        <end position="348"/>
    </location>
</feature>